<protein>
    <recommendedName>
        <fullName evidence="2">SCP domain-containing protein</fullName>
    </recommendedName>
</protein>
<keyword evidence="1" id="KW-0812">Transmembrane</keyword>
<dbReference type="PANTHER" id="PTHR31157:SF1">
    <property type="entry name" value="SCP DOMAIN-CONTAINING PROTEIN"/>
    <property type="match status" value="1"/>
</dbReference>
<dbReference type="OrthoDB" id="9783944at2"/>
<name>A0A0P6XZA5_9CHLR</name>
<feature type="domain" description="SCP" evidence="2">
    <location>
        <begin position="109"/>
        <end position="224"/>
    </location>
</feature>
<keyword evidence="1" id="KW-1133">Transmembrane helix</keyword>
<dbReference type="PANTHER" id="PTHR31157">
    <property type="entry name" value="SCP DOMAIN-CONTAINING PROTEIN"/>
    <property type="match status" value="1"/>
</dbReference>
<keyword evidence="4" id="KW-1185">Reference proteome</keyword>
<organism evidence="3 4">
    <name type="scientific">Herpetosiphon geysericola</name>
    <dbReference type="NCBI Taxonomy" id="70996"/>
    <lineage>
        <taxon>Bacteria</taxon>
        <taxon>Bacillati</taxon>
        <taxon>Chloroflexota</taxon>
        <taxon>Chloroflexia</taxon>
        <taxon>Herpetosiphonales</taxon>
        <taxon>Herpetosiphonaceae</taxon>
        <taxon>Herpetosiphon</taxon>
    </lineage>
</organism>
<dbReference type="SUPFAM" id="SSF55797">
    <property type="entry name" value="PR-1-like"/>
    <property type="match status" value="1"/>
</dbReference>
<evidence type="ECO:0000256" key="1">
    <source>
        <dbReference type="SAM" id="Phobius"/>
    </source>
</evidence>
<dbReference type="AlphaFoldDB" id="A0A0P6XZA5"/>
<evidence type="ECO:0000259" key="2">
    <source>
        <dbReference type="Pfam" id="PF00188"/>
    </source>
</evidence>
<dbReference type="RefSeq" id="WP_054534237.1">
    <property type="nucleotide sequence ID" value="NZ_LGKP01000015.1"/>
</dbReference>
<evidence type="ECO:0000313" key="3">
    <source>
        <dbReference type="EMBL" id="KPL88919.1"/>
    </source>
</evidence>
<accession>A0A0P6XZA5</accession>
<dbReference type="EMBL" id="LGKP01000015">
    <property type="protein sequence ID" value="KPL88919.1"/>
    <property type="molecule type" value="Genomic_DNA"/>
</dbReference>
<evidence type="ECO:0000313" key="4">
    <source>
        <dbReference type="Proteomes" id="UP000050277"/>
    </source>
</evidence>
<dbReference type="Proteomes" id="UP000050277">
    <property type="component" value="Unassembled WGS sequence"/>
</dbReference>
<dbReference type="Gene3D" id="3.40.33.10">
    <property type="entry name" value="CAP"/>
    <property type="match status" value="1"/>
</dbReference>
<dbReference type="CDD" id="cd05379">
    <property type="entry name" value="CAP_bacterial"/>
    <property type="match status" value="1"/>
</dbReference>
<dbReference type="InterPro" id="IPR014044">
    <property type="entry name" value="CAP_dom"/>
</dbReference>
<feature type="transmembrane region" description="Helical" evidence="1">
    <location>
        <begin position="7"/>
        <end position="27"/>
    </location>
</feature>
<dbReference type="InterPro" id="IPR035940">
    <property type="entry name" value="CAP_sf"/>
</dbReference>
<dbReference type="STRING" id="70996.SE18_09655"/>
<comment type="caution">
    <text evidence="3">The sequence shown here is derived from an EMBL/GenBank/DDBJ whole genome shotgun (WGS) entry which is preliminary data.</text>
</comment>
<sequence>MANSLRGLGLLLFGLVLGVIIGVWWVAPRLNGTVIRFESATNPTAISSALPSLASITPASTATTTSSATTTPSVAASATSQASPIASATIQVTASLTSSGDLKLDVLLAVNRERQKTNCVALVFEPRLQTIAQAHADDMAQHQKIDHVSSDGRSYSERLEQAGYQFIRRGENISAWFATPEEVVAQWMDEPVDGPHRANITNCAYRHVGIGLAYAEDRPYWVLDMAEPKP</sequence>
<keyword evidence="1" id="KW-0472">Membrane</keyword>
<gene>
    <name evidence="3" type="ORF">SE18_09655</name>
</gene>
<dbReference type="Pfam" id="PF00188">
    <property type="entry name" value="CAP"/>
    <property type="match status" value="1"/>
</dbReference>
<proteinExistence type="predicted"/>
<reference evidence="3 4" key="1">
    <citation type="submission" date="2015-07" db="EMBL/GenBank/DDBJ databases">
        <title>Whole genome sequence of Herpetosiphon geysericola DSM 7119.</title>
        <authorList>
            <person name="Hemp J."/>
            <person name="Ward L.M."/>
            <person name="Pace L.A."/>
            <person name="Fischer W.W."/>
        </authorList>
    </citation>
    <scope>NUCLEOTIDE SEQUENCE [LARGE SCALE GENOMIC DNA]</scope>
    <source>
        <strain evidence="3 4">DSM 7119</strain>
    </source>
</reference>